<sequence>MSDSPVLDSPEAIDAHLGSALEPWERGRHGVRFVLCDVDNQVRMHCPVEDVPPSPGPDDAAETISIFARALAESGDGGALLVVLTRPGSSAVSDPDRVWFHAAYQVCNSLNVRLLGVHLMTPADQRRILLDDAL</sequence>
<dbReference type="STRING" id="405436.SAMN05444365_108140"/>
<name>A0A1H3RMC0_9ACTN</name>
<proteinExistence type="predicted"/>
<reference evidence="2" key="1">
    <citation type="submission" date="2016-10" db="EMBL/GenBank/DDBJ databases">
        <authorList>
            <person name="Varghese N."/>
            <person name="Submissions S."/>
        </authorList>
    </citation>
    <scope>NUCLEOTIDE SEQUENCE [LARGE SCALE GENOMIC DNA]</scope>
    <source>
        <strain evidence="2">DSM 45245</strain>
    </source>
</reference>
<organism evidence="1 2">
    <name type="scientific">Micromonospora pattaloongensis</name>
    <dbReference type="NCBI Taxonomy" id="405436"/>
    <lineage>
        <taxon>Bacteria</taxon>
        <taxon>Bacillati</taxon>
        <taxon>Actinomycetota</taxon>
        <taxon>Actinomycetes</taxon>
        <taxon>Micromonosporales</taxon>
        <taxon>Micromonosporaceae</taxon>
        <taxon>Micromonospora</taxon>
    </lineage>
</organism>
<evidence type="ECO:0000313" key="2">
    <source>
        <dbReference type="Proteomes" id="UP000242415"/>
    </source>
</evidence>
<dbReference type="EMBL" id="FNPH01000008">
    <property type="protein sequence ID" value="SDZ26505.1"/>
    <property type="molecule type" value="Genomic_DNA"/>
</dbReference>
<gene>
    <name evidence="1" type="ORF">SAMN05444365_108140</name>
</gene>
<dbReference type="OrthoDB" id="3381252at2"/>
<dbReference type="AlphaFoldDB" id="A0A1H3RMC0"/>
<protein>
    <submittedName>
        <fullName evidence="1">Uncharacterized protein</fullName>
    </submittedName>
</protein>
<evidence type="ECO:0000313" key="1">
    <source>
        <dbReference type="EMBL" id="SDZ26505.1"/>
    </source>
</evidence>
<accession>A0A1H3RMC0</accession>
<keyword evidence="2" id="KW-1185">Reference proteome</keyword>
<dbReference type="Proteomes" id="UP000242415">
    <property type="component" value="Unassembled WGS sequence"/>
</dbReference>
<dbReference type="RefSeq" id="WP_091559759.1">
    <property type="nucleotide sequence ID" value="NZ_FNPH01000008.1"/>
</dbReference>